<comment type="caution">
    <text evidence="1">The sequence shown here is derived from an EMBL/GenBank/DDBJ whole genome shotgun (WGS) entry which is preliminary data.</text>
</comment>
<name>A0ABU7MF99_9ACTN</name>
<accession>A0ABU7MF99</accession>
<keyword evidence="2" id="KW-1185">Reference proteome</keyword>
<sequence>MSLPIVNIRYLGEIHSPFTGLPAELNESPNESDTTLLFVYYGDVSEWAYVNSRLAKALPADPDDLDLDDIQEGLDIEAGILIAVDTDWNGVNFYGFAPAESEIHFASEE</sequence>
<dbReference type="RefSeq" id="WP_330433503.1">
    <property type="nucleotide sequence ID" value="NZ_JAZDUF010000004.1"/>
</dbReference>
<dbReference type="EMBL" id="JAZDUF010000004">
    <property type="protein sequence ID" value="MEE3851794.1"/>
    <property type="molecule type" value="Genomic_DNA"/>
</dbReference>
<gene>
    <name evidence="1" type="ORF">VZC37_15735</name>
</gene>
<evidence type="ECO:0000313" key="1">
    <source>
        <dbReference type="EMBL" id="MEE3851794.1"/>
    </source>
</evidence>
<proteinExistence type="predicted"/>
<dbReference type="Proteomes" id="UP001347146">
    <property type="component" value="Unassembled WGS sequence"/>
</dbReference>
<evidence type="ECO:0000313" key="2">
    <source>
        <dbReference type="Proteomes" id="UP001347146"/>
    </source>
</evidence>
<reference evidence="1 2" key="1">
    <citation type="submission" date="2024-01" db="EMBL/GenBank/DDBJ databases">
        <title>Draft genome sequence of Gordonia sp. LSe1-13.</title>
        <authorList>
            <person name="Suphannarot A."/>
            <person name="Mingma R."/>
        </authorList>
    </citation>
    <scope>NUCLEOTIDE SEQUENCE [LARGE SCALE GENOMIC DNA]</scope>
    <source>
        <strain evidence="1 2">LSe1-13</strain>
    </source>
</reference>
<protein>
    <submittedName>
        <fullName evidence="1">Uncharacterized protein</fullName>
    </submittedName>
</protein>
<organism evidence="1 2">
    <name type="scientific">Gordonia sesuvii</name>
    <dbReference type="NCBI Taxonomy" id="3116777"/>
    <lineage>
        <taxon>Bacteria</taxon>
        <taxon>Bacillati</taxon>
        <taxon>Actinomycetota</taxon>
        <taxon>Actinomycetes</taxon>
        <taxon>Mycobacteriales</taxon>
        <taxon>Gordoniaceae</taxon>
        <taxon>Gordonia</taxon>
    </lineage>
</organism>